<dbReference type="OrthoDB" id="913267at2759"/>
<dbReference type="AlphaFoldDB" id="A0A9Q1QAI0"/>
<sequence length="192" mass="21305">MLCMLHSSFTIGVQTSSEQCVSNIVQKRTPCVLLNVRYPYLSLISTVSSGYHFQGTNKYHVFRKSDQENQTPHIIILSSIIDPTYRGLSSYISLLLVMHIHLTIRDASCICLGTFNIALFTASHVGYCPPMAILASIYKGLNEISHSHILVEMGGHFPTHFLYAWLAKKFDAYKLPGEASSSLGMVKFSGLG</sequence>
<dbReference type="EMBL" id="JAKOGI010000474">
    <property type="protein sequence ID" value="KAJ8434489.1"/>
    <property type="molecule type" value="Genomic_DNA"/>
</dbReference>
<reference evidence="1" key="1">
    <citation type="submission" date="2022-04" db="EMBL/GenBank/DDBJ databases">
        <title>Carnegiea gigantea Genome sequencing and assembly v2.</title>
        <authorList>
            <person name="Copetti D."/>
            <person name="Sanderson M.J."/>
            <person name="Burquez A."/>
            <person name="Wojciechowski M.F."/>
        </authorList>
    </citation>
    <scope>NUCLEOTIDE SEQUENCE</scope>
    <source>
        <strain evidence="1">SGP5-SGP5p</strain>
        <tissue evidence="1">Aerial part</tissue>
    </source>
</reference>
<proteinExistence type="predicted"/>
<organism evidence="1 2">
    <name type="scientific">Carnegiea gigantea</name>
    <dbReference type="NCBI Taxonomy" id="171969"/>
    <lineage>
        <taxon>Eukaryota</taxon>
        <taxon>Viridiplantae</taxon>
        <taxon>Streptophyta</taxon>
        <taxon>Embryophyta</taxon>
        <taxon>Tracheophyta</taxon>
        <taxon>Spermatophyta</taxon>
        <taxon>Magnoliopsida</taxon>
        <taxon>eudicotyledons</taxon>
        <taxon>Gunneridae</taxon>
        <taxon>Pentapetalae</taxon>
        <taxon>Caryophyllales</taxon>
        <taxon>Cactineae</taxon>
        <taxon>Cactaceae</taxon>
        <taxon>Cactoideae</taxon>
        <taxon>Echinocereeae</taxon>
        <taxon>Carnegiea</taxon>
    </lineage>
</organism>
<gene>
    <name evidence="1" type="ORF">Cgig2_021445</name>
</gene>
<accession>A0A9Q1QAI0</accession>
<name>A0A9Q1QAI0_9CARY</name>
<evidence type="ECO:0000313" key="1">
    <source>
        <dbReference type="EMBL" id="KAJ8434489.1"/>
    </source>
</evidence>
<keyword evidence="2" id="KW-1185">Reference proteome</keyword>
<dbReference type="Proteomes" id="UP001153076">
    <property type="component" value="Unassembled WGS sequence"/>
</dbReference>
<comment type="caution">
    <text evidence="1">The sequence shown here is derived from an EMBL/GenBank/DDBJ whole genome shotgun (WGS) entry which is preliminary data.</text>
</comment>
<evidence type="ECO:0000313" key="2">
    <source>
        <dbReference type="Proteomes" id="UP001153076"/>
    </source>
</evidence>
<protein>
    <submittedName>
        <fullName evidence="1">Uncharacterized protein</fullName>
    </submittedName>
</protein>